<proteinExistence type="predicted"/>
<dbReference type="AlphaFoldDB" id="A0A5B9VYW2"/>
<dbReference type="Proteomes" id="UP000324233">
    <property type="component" value="Chromosome"/>
</dbReference>
<sequence>MISRWTASRVLISAFVLFHITGTVVWIVPESPIRQQLIPCFRPYMLPLGLWQSWWMFAPNPMGATAEMEAEVIDAQGMRHLWEFPRVAGISWWRKLPLFRHPKFTCNMIEPEGTTQREFTARHAVRRLNLGPESFPVHTTLLCRVKEPPPPGKTRIEAPRPTQILVLGTYDFASYEEVHP</sequence>
<keyword evidence="1" id="KW-0472">Membrane</keyword>
<gene>
    <name evidence="2" type="ORF">OJF2_20580</name>
</gene>
<dbReference type="OrthoDB" id="268656at2"/>
<dbReference type="EMBL" id="CP042997">
    <property type="protein sequence ID" value="QEH33556.1"/>
    <property type="molecule type" value="Genomic_DNA"/>
</dbReference>
<keyword evidence="1" id="KW-0812">Transmembrane</keyword>
<dbReference type="KEGG" id="agv:OJF2_20580"/>
<evidence type="ECO:0000313" key="3">
    <source>
        <dbReference type="Proteomes" id="UP000324233"/>
    </source>
</evidence>
<feature type="transmembrane region" description="Helical" evidence="1">
    <location>
        <begin position="7"/>
        <end position="28"/>
    </location>
</feature>
<accession>A0A5B9VYW2</accession>
<reference evidence="2 3" key="1">
    <citation type="submission" date="2019-08" db="EMBL/GenBank/DDBJ databases">
        <title>Deep-cultivation of Planctomycetes and their phenomic and genomic characterization uncovers novel biology.</title>
        <authorList>
            <person name="Wiegand S."/>
            <person name="Jogler M."/>
            <person name="Boedeker C."/>
            <person name="Pinto D."/>
            <person name="Vollmers J."/>
            <person name="Rivas-Marin E."/>
            <person name="Kohn T."/>
            <person name="Peeters S.H."/>
            <person name="Heuer A."/>
            <person name="Rast P."/>
            <person name="Oberbeckmann S."/>
            <person name="Bunk B."/>
            <person name="Jeske O."/>
            <person name="Meyerdierks A."/>
            <person name="Storesund J.E."/>
            <person name="Kallscheuer N."/>
            <person name="Luecker S."/>
            <person name="Lage O.M."/>
            <person name="Pohl T."/>
            <person name="Merkel B.J."/>
            <person name="Hornburger P."/>
            <person name="Mueller R.-W."/>
            <person name="Bruemmer F."/>
            <person name="Labrenz M."/>
            <person name="Spormann A.M."/>
            <person name="Op den Camp H."/>
            <person name="Overmann J."/>
            <person name="Amann R."/>
            <person name="Jetten M.S.M."/>
            <person name="Mascher T."/>
            <person name="Medema M.H."/>
            <person name="Devos D.P."/>
            <person name="Kaster A.-K."/>
            <person name="Ovreas L."/>
            <person name="Rohde M."/>
            <person name="Galperin M.Y."/>
            <person name="Jogler C."/>
        </authorList>
    </citation>
    <scope>NUCLEOTIDE SEQUENCE [LARGE SCALE GENOMIC DNA]</scope>
    <source>
        <strain evidence="2 3">OJF2</strain>
    </source>
</reference>
<dbReference type="RefSeq" id="WP_148593514.1">
    <property type="nucleotide sequence ID" value="NZ_CP042997.1"/>
</dbReference>
<name>A0A5B9VYW2_9BACT</name>
<evidence type="ECO:0000313" key="2">
    <source>
        <dbReference type="EMBL" id="QEH33556.1"/>
    </source>
</evidence>
<evidence type="ECO:0000256" key="1">
    <source>
        <dbReference type="SAM" id="Phobius"/>
    </source>
</evidence>
<protein>
    <submittedName>
        <fullName evidence="2">Uncharacterized protein</fullName>
    </submittedName>
</protein>
<organism evidence="2 3">
    <name type="scientific">Aquisphaera giovannonii</name>
    <dbReference type="NCBI Taxonomy" id="406548"/>
    <lineage>
        <taxon>Bacteria</taxon>
        <taxon>Pseudomonadati</taxon>
        <taxon>Planctomycetota</taxon>
        <taxon>Planctomycetia</taxon>
        <taxon>Isosphaerales</taxon>
        <taxon>Isosphaeraceae</taxon>
        <taxon>Aquisphaera</taxon>
    </lineage>
</organism>
<keyword evidence="1" id="KW-1133">Transmembrane helix</keyword>
<keyword evidence="3" id="KW-1185">Reference proteome</keyword>